<evidence type="ECO:0000256" key="3">
    <source>
        <dbReference type="SAM" id="Coils"/>
    </source>
</evidence>
<dbReference type="Proteomes" id="UP000237144">
    <property type="component" value="Unassembled WGS sequence"/>
</dbReference>
<dbReference type="PROSITE" id="PS50128">
    <property type="entry name" value="SURP"/>
    <property type="match status" value="1"/>
</dbReference>
<dbReference type="SMART" id="SM00582">
    <property type="entry name" value="RPR"/>
    <property type="match status" value="1"/>
</dbReference>
<evidence type="ECO:0000259" key="5">
    <source>
        <dbReference type="PROSITE" id="PS50102"/>
    </source>
</evidence>
<comment type="caution">
    <text evidence="8">The sequence shown here is derived from an EMBL/GenBank/DDBJ whole genome shotgun (WGS) entry which is preliminary data.</text>
</comment>
<feature type="region of interest" description="Disordered" evidence="4">
    <location>
        <begin position="71"/>
        <end position="92"/>
    </location>
</feature>
<gene>
    <name evidence="8" type="ORF">BMF94_6347</name>
</gene>
<dbReference type="SMART" id="SM00360">
    <property type="entry name" value="RRM"/>
    <property type="match status" value="1"/>
</dbReference>
<dbReference type="PANTHER" id="PTHR23140">
    <property type="entry name" value="RNA PROCESSING PROTEIN LD23810P"/>
    <property type="match status" value="1"/>
</dbReference>
<feature type="compositionally biased region" description="Low complexity" evidence="4">
    <location>
        <begin position="792"/>
        <end position="803"/>
    </location>
</feature>
<feature type="compositionally biased region" description="Acidic residues" evidence="4">
    <location>
        <begin position="765"/>
        <end position="777"/>
    </location>
</feature>
<dbReference type="InterPro" id="IPR035967">
    <property type="entry name" value="SWAP/Surp_sf"/>
</dbReference>
<keyword evidence="3" id="KW-0175">Coiled coil</keyword>
<feature type="compositionally biased region" description="Pro residues" evidence="4">
    <location>
        <begin position="117"/>
        <end position="126"/>
    </location>
</feature>
<dbReference type="Pfam" id="PF00076">
    <property type="entry name" value="RRM_1"/>
    <property type="match status" value="1"/>
</dbReference>
<protein>
    <recommendedName>
        <fullName evidence="10">U2-associated protein SR140</fullName>
    </recommendedName>
</protein>
<dbReference type="InterPro" id="IPR000061">
    <property type="entry name" value="Surp"/>
</dbReference>
<feature type="domain" description="CID" evidence="7">
    <location>
        <begin position="515"/>
        <end position="661"/>
    </location>
</feature>
<feature type="region of interest" description="Disordered" evidence="4">
    <location>
        <begin position="107"/>
        <end position="220"/>
    </location>
</feature>
<dbReference type="OrthoDB" id="377209at2759"/>
<dbReference type="Gene3D" id="3.30.70.330">
    <property type="match status" value="1"/>
</dbReference>
<name>A0A2S5B1S8_9BASI</name>
<feature type="coiled-coil region" evidence="3">
    <location>
        <begin position="42"/>
        <end position="69"/>
    </location>
</feature>
<keyword evidence="9" id="KW-1185">Reference proteome</keyword>
<evidence type="ECO:0000256" key="1">
    <source>
        <dbReference type="ARBA" id="ARBA00022884"/>
    </source>
</evidence>
<dbReference type="InterPro" id="IPR012677">
    <property type="entry name" value="Nucleotide-bd_a/b_plait_sf"/>
</dbReference>
<dbReference type="SMART" id="SM00648">
    <property type="entry name" value="SWAP"/>
    <property type="match status" value="1"/>
</dbReference>
<evidence type="ECO:0008006" key="10">
    <source>
        <dbReference type="Google" id="ProtNLM"/>
    </source>
</evidence>
<feature type="compositionally biased region" description="Polar residues" evidence="4">
    <location>
        <begin position="146"/>
        <end position="155"/>
    </location>
</feature>
<evidence type="ECO:0000256" key="2">
    <source>
        <dbReference type="PROSITE-ProRule" id="PRU00176"/>
    </source>
</evidence>
<feature type="domain" description="SURP motif" evidence="6">
    <location>
        <begin position="429"/>
        <end position="472"/>
    </location>
</feature>
<dbReference type="InterPro" id="IPR051485">
    <property type="entry name" value="SR-CTD_assoc_factor"/>
</dbReference>
<dbReference type="GO" id="GO:0003723">
    <property type="term" value="F:RNA binding"/>
    <property type="evidence" value="ECO:0007669"/>
    <property type="project" value="UniProtKB-UniRule"/>
</dbReference>
<keyword evidence="1 2" id="KW-0694">RNA-binding</keyword>
<feature type="domain" description="RRM" evidence="5">
    <location>
        <begin position="261"/>
        <end position="346"/>
    </location>
</feature>
<dbReference type="PROSITE" id="PS50102">
    <property type="entry name" value="RRM"/>
    <property type="match status" value="1"/>
</dbReference>
<proteinExistence type="predicted"/>
<evidence type="ECO:0000256" key="4">
    <source>
        <dbReference type="SAM" id="MobiDB-lite"/>
    </source>
</evidence>
<accession>A0A2S5B1S8</accession>
<dbReference type="PANTHER" id="PTHR23140:SF0">
    <property type="entry name" value="U2 SNRNP-ASSOCIATED SURP MOTIF-CONTAINING PROTEIN"/>
    <property type="match status" value="1"/>
</dbReference>
<sequence length="825" mass="89058">MDPARQRLALGDSDDERPFKAASAVAANKIARFQGQGTVRKSKFELEREAEAERQRKEAEEAAAAYKDFVDSFGGDDETGPSSGARPGYGRTVKTVGKGFVKAGGAEKYNPLADRPAPSPAFPAAPPAGSAAGSSAPLVPTAPRAMTQNRPTPSSRPLAASFMGDDDETPTPPKPSALGGRKKRAGDDFLEQLKRDQAAREDRLKQTAGRSEPAISSRKSPVVVRTDRLLHAVGASVTALAARENAPVLTGSYDTGDPLTTNIHVGGLPQNITEAALGKMFAQYGPIGSVKIMWPRLDSGQLAAVGGRKLGGFVAYLRRPDAERAAKEMDGVEWGDNVIKISWGKAVPIAARALYEPEPDSAYYRDRHHGGHRSRQRSRSRSRSHSPTDPQEILRPRKRRSRSPEGRSSRASRSARSWPELEDEADENFLVTVAKKVRDNGKAFEDVLRQREKDNPRFAFLQDEERPSFHYFRMLVDPDYEPPLVAAFEDQGSADVYSSDSEESSEDEKVGKGKLGKLALRRFECLLRGLTSSREKIARGMAFALEHADCASYIADILVCSLTIDSTPVPRKLARLHLVSDILHNAAASVPNAWVYRSIFEKKLPAVFDHLGDIYLSFPGRLKAEQFRGLVEKVIDVWANDWMLFEPAVIEDFKRRLAGLDVEAGDAADVAVADADMDVDAFVSSLPPEIAAEVMGSERPPAEEHAPAQAKSGFKPSFKAAAFAPAAIEQDLREPASDHVDGTPVGDDLSGAPVEADLDGQPLEGDVDGEATIDDLDGAPLDADVDGAPVGQAASAQPAKPASITLGDDEDGEPMELGSDEDIFQ</sequence>
<dbReference type="Gene3D" id="1.10.10.790">
    <property type="entry name" value="Surp module"/>
    <property type="match status" value="1"/>
</dbReference>
<dbReference type="InterPro" id="IPR006569">
    <property type="entry name" value="CID_dom"/>
</dbReference>
<dbReference type="Pfam" id="PF01805">
    <property type="entry name" value="Surp"/>
    <property type="match status" value="1"/>
</dbReference>
<feature type="compositionally biased region" description="Acidic residues" evidence="4">
    <location>
        <begin position="807"/>
        <end position="825"/>
    </location>
</feature>
<dbReference type="AlphaFoldDB" id="A0A2S5B1S8"/>
<dbReference type="GO" id="GO:0006396">
    <property type="term" value="P:RNA processing"/>
    <property type="evidence" value="ECO:0007669"/>
    <property type="project" value="InterPro"/>
</dbReference>
<dbReference type="Pfam" id="PF04818">
    <property type="entry name" value="CID"/>
    <property type="match status" value="1"/>
</dbReference>
<dbReference type="STRING" id="741276.A0A2S5B1S8"/>
<reference evidence="8 9" key="1">
    <citation type="journal article" date="2018" name="Front. Microbiol.">
        <title>Prospects for Fungal Bioremediation of Acidic Radioactive Waste Sites: Characterization and Genome Sequence of Rhodotorula taiwanensis MD1149.</title>
        <authorList>
            <person name="Tkavc R."/>
            <person name="Matrosova V.Y."/>
            <person name="Grichenko O.E."/>
            <person name="Gostincar C."/>
            <person name="Volpe R.P."/>
            <person name="Klimenkova P."/>
            <person name="Gaidamakova E.K."/>
            <person name="Zhou C.E."/>
            <person name="Stewart B.J."/>
            <person name="Lyman M.G."/>
            <person name="Malfatti S.A."/>
            <person name="Rubinfeld B."/>
            <person name="Courtot M."/>
            <person name="Singh J."/>
            <person name="Dalgard C.L."/>
            <person name="Hamilton T."/>
            <person name="Frey K.G."/>
            <person name="Gunde-Cimerman N."/>
            <person name="Dugan L."/>
            <person name="Daly M.J."/>
        </authorList>
    </citation>
    <scope>NUCLEOTIDE SEQUENCE [LARGE SCALE GENOMIC DNA]</scope>
    <source>
        <strain evidence="8 9">MD1149</strain>
    </source>
</reference>
<dbReference type="PROSITE" id="PS51391">
    <property type="entry name" value="CID"/>
    <property type="match status" value="1"/>
</dbReference>
<dbReference type="InterPro" id="IPR008942">
    <property type="entry name" value="ENTH_VHS"/>
</dbReference>
<feature type="compositionally biased region" description="Basic and acidic residues" evidence="4">
    <location>
        <begin position="185"/>
        <end position="205"/>
    </location>
</feature>
<dbReference type="InterPro" id="IPR000504">
    <property type="entry name" value="RRM_dom"/>
</dbReference>
<dbReference type="SUPFAM" id="SSF54928">
    <property type="entry name" value="RNA-binding domain, RBD"/>
    <property type="match status" value="1"/>
</dbReference>
<feature type="region of interest" description="Disordered" evidence="4">
    <location>
        <begin position="361"/>
        <end position="419"/>
    </location>
</feature>
<dbReference type="Gene3D" id="1.25.40.90">
    <property type="match status" value="1"/>
</dbReference>
<dbReference type="EMBL" id="PJQD01000112">
    <property type="protein sequence ID" value="POY70641.1"/>
    <property type="molecule type" value="Genomic_DNA"/>
</dbReference>
<evidence type="ECO:0000259" key="6">
    <source>
        <dbReference type="PROSITE" id="PS50128"/>
    </source>
</evidence>
<feature type="compositionally biased region" description="Basic residues" evidence="4">
    <location>
        <begin position="366"/>
        <end position="384"/>
    </location>
</feature>
<dbReference type="InterPro" id="IPR035979">
    <property type="entry name" value="RBD_domain_sf"/>
</dbReference>
<organism evidence="8 9">
    <name type="scientific">Rhodotorula taiwanensis</name>
    <dbReference type="NCBI Taxonomy" id="741276"/>
    <lineage>
        <taxon>Eukaryota</taxon>
        <taxon>Fungi</taxon>
        <taxon>Dikarya</taxon>
        <taxon>Basidiomycota</taxon>
        <taxon>Pucciniomycotina</taxon>
        <taxon>Microbotryomycetes</taxon>
        <taxon>Sporidiobolales</taxon>
        <taxon>Sporidiobolaceae</taxon>
        <taxon>Rhodotorula</taxon>
    </lineage>
</organism>
<feature type="compositionally biased region" description="Low complexity" evidence="4">
    <location>
        <begin position="127"/>
        <end position="137"/>
    </location>
</feature>
<evidence type="ECO:0000313" key="9">
    <source>
        <dbReference type="Proteomes" id="UP000237144"/>
    </source>
</evidence>
<evidence type="ECO:0000313" key="8">
    <source>
        <dbReference type="EMBL" id="POY70641.1"/>
    </source>
</evidence>
<feature type="region of interest" description="Disordered" evidence="4">
    <location>
        <begin position="734"/>
        <end position="825"/>
    </location>
</feature>
<dbReference type="SUPFAM" id="SSF109905">
    <property type="entry name" value="Surp module (SWAP domain)"/>
    <property type="match status" value="1"/>
</dbReference>
<evidence type="ECO:0000259" key="7">
    <source>
        <dbReference type="PROSITE" id="PS51391"/>
    </source>
</evidence>
<dbReference type="GO" id="GO:0005634">
    <property type="term" value="C:nucleus"/>
    <property type="evidence" value="ECO:0007669"/>
    <property type="project" value="TreeGrafter"/>
</dbReference>